<comment type="caution">
    <text evidence="1">The sequence shown here is derived from an EMBL/GenBank/DDBJ whole genome shotgun (WGS) entry which is preliminary data.</text>
</comment>
<dbReference type="EMBL" id="JARK01001465">
    <property type="protein sequence ID" value="EYB98660.1"/>
    <property type="molecule type" value="Genomic_DNA"/>
</dbReference>
<reference evidence="2" key="1">
    <citation type="journal article" date="2015" name="Nat. Genet.">
        <title>The genome and transcriptome of the zoonotic hookworm Ancylostoma ceylanicum identify infection-specific gene families.</title>
        <authorList>
            <person name="Schwarz E.M."/>
            <person name="Hu Y."/>
            <person name="Antoshechkin I."/>
            <person name="Miller M.M."/>
            <person name="Sternberg P.W."/>
            <person name="Aroian R.V."/>
        </authorList>
    </citation>
    <scope>NUCLEOTIDE SEQUENCE</scope>
    <source>
        <strain evidence="2">HY135</strain>
    </source>
</reference>
<dbReference type="AlphaFoldDB" id="A0A016T7E7"/>
<sequence>MCIQTSINIDLKAPFVAQLHTSTQVIFTFANPRVLSIHAFFCISVRFLKEAIAQYEQYVLLEFKIQNEEFCSFVSTLSLTASKIHGLNQV</sequence>
<dbReference type="Proteomes" id="UP000024635">
    <property type="component" value="Unassembled WGS sequence"/>
</dbReference>
<keyword evidence="2" id="KW-1185">Reference proteome</keyword>
<gene>
    <name evidence="1" type="primary">Acey_s0129.g1488</name>
    <name evidence="1" type="ORF">Y032_0129g1488</name>
</gene>
<organism evidence="1 2">
    <name type="scientific">Ancylostoma ceylanicum</name>
    <dbReference type="NCBI Taxonomy" id="53326"/>
    <lineage>
        <taxon>Eukaryota</taxon>
        <taxon>Metazoa</taxon>
        <taxon>Ecdysozoa</taxon>
        <taxon>Nematoda</taxon>
        <taxon>Chromadorea</taxon>
        <taxon>Rhabditida</taxon>
        <taxon>Rhabditina</taxon>
        <taxon>Rhabditomorpha</taxon>
        <taxon>Strongyloidea</taxon>
        <taxon>Ancylostomatidae</taxon>
        <taxon>Ancylostomatinae</taxon>
        <taxon>Ancylostoma</taxon>
    </lineage>
</organism>
<protein>
    <submittedName>
        <fullName evidence="1">Uncharacterized protein</fullName>
    </submittedName>
</protein>
<evidence type="ECO:0000313" key="1">
    <source>
        <dbReference type="EMBL" id="EYB98660.1"/>
    </source>
</evidence>
<proteinExistence type="predicted"/>
<name>A0A016T7E7_9BILA</name>
<evidence type="ECO:0000313" key="2">
    <source>
        <dbReference type="Proteomes" id="UP000024635"/>
    </source>
</evidence>
<accession>A0A016T7E7</accession>